<comment type="catalytic activity">
    <reaction evidence="1">
        <text>Thiol-dependent hydrolysis of ester, thioester, amide, peptide and isopeptide bonds formed by the C-terminal Gly of ubiquitin (a 76-residue protein attached to proteins as an intracellular targeting signal).</text>
        <dbReference type="EC" id="3.4.19.12"/>
    </reaction>
</comment>
<dbReference type="Gramene" id="RZC50394">
    <property type="protein sequence ID" value="RZC50394"/>
    <property type="gene ID" value="C5167_018825"/>
</dbReference>
<feature type="domain" description="Ubiquitin carboxyl-terminal hydrolase C-terminal" evidence="8">
    <location>
        <begin position="1"/>
        <end position="111"/>
    </location>
</feature>
<keyword evidence="5" id="KW-0833">Ubl conjugation pathway</keyword>
<accession>A0A4Y7IND2</accession>
<evidence type="ECO:0000256" key="3">
    <source>
        <dbReference type="ARBA" id="ARBA00012759"/>
    </source>
</evidence>
<proteinExistence type="inferred from homology"/>
<comment type="similarity">
    <text evidence="2">Belongs to the peptidase C19 family.</text>
</comment>
<keyword evidence="10" id="KW-1185">Reference proteome</keyword>
<dbReference type="STRING" id="3469.A0A4Y7IND2"/>
<evidence type="ECO:0000256" key="2">
    <source>
        <dbReference type="ARBA" id="ARBA00009085"/>
    </source>
</evidence>
<dbReference type="EMBL" id="CM010716">
    <property type="protein sequence ID" value="RZC50394.1"/>
    <property type="molecule type" value="Genomic_DNA"/>
</dbReference>
<name>A0A4Y7IND2_PAPSO</name>
<evidence type="ECO:0000256" key="5">
    <source>
        <dbReference type="ARBA" id="ARBA00022786"/>
    </source>
</evidence>
<keyword evidence="6" id="KW-0378">Hydrolase</keyword>
<evidence type="ECO:0000259" key="8">
    <source>
        <dbReference type="Pfam" id="PF14533"/>
    </source>
</evidence>
<keyword evidence="7" id="KW-0788">Thiol protease</keyword>
<dbReference type="GO" id="GO:0006508">
    <property type="term" value="P:proteolysis"/>
    <property type="evidence" value="ECO:0007669"/>
    <property type="project" value="UniProtKB-KW"/>
</dbReference>
<evidence type="ECO:0000313" key="10">
    <source>
        <dbReference type="Proteomes" id="UP000316621"/>
    </source>
</evidence>
<reference evidence="9 10" key="1">
    <citation type="journal article" date="2018" name="Science">
        <title>The opium poppy genome and morphinan production.</title>
        <authorList>
            <person name="Guo L."/>
            <person name="Winzer T."/>
            <person name="Yang X."/>
            <person name="Li Y."/>
            <person name="Ning Z."/>
            <person name="He Z."/>
            <person name="Teodor R."/>
            <person name="Lu Y."/>
            <person name="Bowser T.A."/>
            <person name="Graham I.A."/>
            <person name="Ye K."/>
        </authorList>
    </citation>
    <scope>NUCLEOTIDE SEQUENCE [LARGE SCALE GENOMIC DNA]</scope>
    <source>
        <strain evidence="10">cv. HN1</strain>
        <tissue evidence="9">Leaves</tissue>
    </source>
</reference>
<evidence type="ECO:0000256" key="4">
    <source>
        <dbReference type="ARBA" id="ARBA00022670"/>
    </source>
</evidence>
<dbReference type="EC" id="3.4.19.12" evidence="3"/>
<dbReference type="Proteomes" id="UP000316621">
    <property type="component" value="Chromosome 2"/>
</dbReference>
<evidence type="ECO:0000313" key="9">
    <source>
        <dbReference type="EMBL" id="RZC50394.1"/>
    </source>
</evidence>
<evidence type="ECO:0000256" key="6">
    <source>
        <dbReference type="ARBA" id="ARBA00022801"/>
    </source>
</evidence>
<dbReference type="InterPro" id="IPR029346">
    <property type="entry name" value="USP_C"/>
</dbReference>
<dbReference type="AlphaFoldDB" id="A0A4Y7IND2"/>
<evidence type="ECO:0000256" key="7">
    <source>
        <dbReference type="ARBA" id="ARBA00022807"/>
    </source>
</evidence>
<keyword evidence="4" id="KW-0645">Protease</keyword>
<protein>
    <recommendedName>
        <fullName evidence="3">ubiquitinyl hydrolase 1</fullName>
        <ecNumber evidence="3">3.4.19.12</ecNumber>
    </recommendedName>
</protein>
<gene>
    <name evidence="9" type="ORF">C5167_018825</name>
</gene>
<dbReference type="GO" id="GO:0004843">
    <property type="term" value="F:cysteine-type deubiquitinase activity"/>
    <property type="evidence" value="ECO:0007669"/>
    <property type="project" value="UniProtKB-EC"/>
</dbReference>
<evidence type="ECO:0000256" key="1">
    <source>
        <dbReference type="ARBA" id="ARBA00000707"/>
    </source>
</evidence>
<sequence length="133" mass="15029">MYYEVLDTPLPEQQTPSWYTRCGMGLITLNVAFHHASGKNVSVRSITLEQHDTVGDLISNLKTKVGLSSPKAKLRLLLTASGRICKIPEEEKNLDPLDTTDSLDYFIEVRRDRENASLTLTDEVPHRSNERNC</sequence>
<dbReference type="Pfam" id="PF14533">
    <property type="entry name" value="USP7_C2"/>
    <property type="match status" value="1"/>
</dbReference>
<organism evidence="9 10">
    <name type="scientific">Papaver somniferum</name>
    <name type="common">Opium poppy</name>
    <dbReference type="NCBI Taxonomy" id="3469"/>
    <lineage>
        <taxon>Eukaryota</taxon>
        <taxon>Viridiplantae</taxon>
        <taxon>Streptophyta</taxon>
        <taxon>Embryophyta</taxon>
        <taxon>Tracheophyta</taxon>
        <taxon>Spermatophyta</taxon>
        <taxon>Magnoliopsida</taxon>
        <taxon>Ranunculales</taxon>
        <taxon>Papaveraceae</taxon>
        <taxon>Papaveroideae</taxon>
        <taxon>Papaver</taxon>
    </lineage>
</organism>